<proteinExistence type="predicted"/>
<protein>
    <submittedName>
        <fullName evidence="1">Uncharacterized protein</fullName>
    </submittedName>
</protein>
<dbReference type="AlphaFoldDB" id="A0A1H0M275"/>
<accession>A0A1H0M275</accession>
<dbReference type="EMBL" id="FNIZ01000007">
    <property type="protein sequence ID" value="SDO74582.1"/>
    <property type="molecule type" value="Genomic_DNA"/>
</dbReference>
<dbReference type="Proteomes" id="UP000198860">
    <property type="component" value="Unassembled WGS sequence"/>
</dbReference>
<evidence type="ECO:0000313" key="2">
    <source>
        <dbReference type="Proteomes" id="UP000198860"/>
    </source>
</evidence>
<keyword evidence="2" id="KW-1185">Reference proteome</keyword>
<reference evidence="2" key="1">
    <citation type="submission" date="2016-10" db="EMBL/GenBank/DDBJ databases">
        <authorList>
            <person name="Varghese N."/>
            <person name="Submissions S."/>
        </authorList>
    </citation>
    <scope>NUCLEOTIDE SEQUENCE [LARGE SCALE GENOMIC DNA]</scope>
    <source>
        <strain evidence="2">CGMCC 1.3703</strain>
    </source>
</reference>
<sequence>MRTMDPEVLDEALNFYFSIESSRGDREAMKNTNVEKGVIFHDEDSLVEELRGMDLQFIDKRRKGGCLWVVGGAELDSVMNKFAGRGIRFIFIPNGGRATKKKPGWFTKWRE</sequence>
<name>A0A1H0M275_HALAD</name>
<gene>
    <name evidence="1" type="ORF">SAMN05421677_107203</name>
</gene>
<evidence type="ECO:0000313" key="1">
    <source>
        <dbReference type="EMBL" id="SDO74582.1"/>
    </source>
</evidence>
<organism evidence="1 2">
    <name type="scientific">Halobacillus aidingensis</name>
    <dbReference type="NCBI Taxonomy" id="240303"/>
    <lineage>
        <taxon>Bacteria</taxon>
        <taxon>Bacillati</taxon>
        <taxon>Bacillota</taxon>
        <taxon>Bacilli</taxon>
        <taxon>Bacillales</taxon>
        <taxon>Bacillaceae</taxon>
        <taxon>Halobacillus</taxon>
    </lineage>
</organism>
<dbReference type="STRING" id="240303.SAMN05421677_107203"/>